<accession>A0A974NX42</accession>
<organism evidence="3 4">
    <name type="scientific">Sphingomonas aliaeris</name>
    <dbReference type="NCBI Taxonomy" id="2759526"/>
    <lineage>
        <taxon>Bacteria</taxon>
        <taxon>Pseudomonadati</taxon>
        <taxon>Pseudomonadota</taxon>
        <taxon>Alphaproteobacteria</taxon>
        <taxon>Sphingomonadales</taxon>
        <taxon>Sphingomonadaceae</taxon>
        <taxon>Sphingomonas</taxon>
    </lineage>
</organism>
<evidence type="ECO:0000256" key="2">
    <source>
        <dbReference type="SAM" id="SignalP"/>
    </source>
</evidence>
<proteinExistence type="predicted"/>
<dbReference type="InterPro" id="IPR005519">
    <property type="entry name" value="Acid_phosphat_B-like"/>
</dbReference>
<evidence type="ECO:0000313" key="4">
    <source>
        <dbReference type="Proteomes" id="UP000595894"/>
    </source>
</evidence>
<dbReference type="InterPro" id="IPR036412">
    <property type="entry name" value="HAD-like_sf"/>
</dbReference>
<feature type="chain" id="PRO_5037352731" evidence="2">
    <location>
        <begin position="22"/>
        <end position="310"/>
    </location>
</feature>
<keyword evidence="4" id="KW-1185">Reference proteome</keyword>
<dbReference type="Proteomes" id="UP000595894">
    <property type="component" value="Chromosome"/>
</dbReference>
<dbReference type="KEGG" id="sari:H5J25_07715"/>
<dbReference type="AlphaFoldDB" id="A0A974NX42"/>
<sequence>MSRTAILTAALALACGSTASARTAAQAAPIAVPDLPRPSPGIPAPAPMQYLYGSGEAAANTRAIWRGLVDYVRANRRNPRSVVLADGASLDAPRWSDCGKRPQAVIFDVDETVLLNAGFEYDAAMGAPYSDKRWQEWEYHGTNKPVATPGAVAALNQLRAIGVRVIFNSNRLTAFADRSKIAIEQAGLGTADYQSDPTRWADQTLYLAEGTGEDQKKKDARRAAVAAHYCVVAMGGDQLGDFSDLFNTGRKPQDRRALADLPGIADLWGAGWFVFPNPVYGSALKGTAQDVFPVSVRWPDTPADTAQEKK</sequence>
<protein>
    <submittedName>
        <fullName evidence="3">Acid phosphatase</fullName>
    </submittedName>
</protein>
<dbReference type="Pfam" id="PF03767">
    <property type="entry name" value="Acid_phosphat_B"/>
    <property type="match status" value="1"/>
</dbReference>
<evidence type="ECO:0000256" key="1">
    <source>
        <dbReference type="ARBA" id="ARBA00022729"/>
    </source>
</evidence>
<keyword evidence="1 2" id="KW-0732">Signal</keyword>
<gene>
    <name evidence="3" type="ORF">H5J25_07715</name>
</gene>
<dbReference type="InterPro" id="IPR023214">
    <property type="entry name" value="HAD_sf"/>
</dbReference>
<evidence type="ECO:0000313" key="3">
    <source>
        <dbReference type="EMBL" id="QQV78511.1"/>
    </source>
</evidence>
<reference evidence="4" key="1">
    <citation type="submission" date="2020-09" db="EMBL/GenBank/DDBJ databases">
        <title>Sphingomonas sp., a new species isolated from pork steak.</title>
        <authorList>
            <person name="Heidler von Heilborn D."/>
        </authorList>
    </citation>
    <scope>NUCLEOTIDE SEQUENCE [LARGE SCALE GENOMIC DNA]</scope>
</reference>
<feature type="signal peptide" evidence="2">
    <location>
        <begin position="1"/>
        <end position="21"/>
    </location>
</feature>
<dbReference type="SUPFAM" id="SSF56784">
    <property type="entry name" value="HAD-like"/>
    <property type="match status" value="1"/>
</dbReference>
<dbReference type="EMBL" id="CP061035">
    <property type="protein sequence ID" value="QQV78511.1"/>
    <property type="molecule type" value="Genomic_DNA"/>
</dbReference>
<name>A0A974NX42_9SPHN</name>
<dbReference type="Gene3D" id="3.40.50.1000">
    <property type="entry name" value="HAD superfamily/HAD-like"/>
    <property type="match status" value="1"/>
</dbReference>
<dbReference type="PROSITE" id="PS51257">
    <property type="entry name" value="PROKAR_LIPOPROTEIN"/>
    <property type="match status" value="1"/>
</dbReference>
<dbReference type="RefSeq" id="WP_202095438.1">
    <property type="nucleotide sequence ID" value="NZ_CP061035.1"/>
</dbReference>